<comment type="caution">
    <text evidence="6">The sequence shown here is derived from an EMBL/GenBank/DDBJ whole genome shotgun (WGS) entry which is preliminary data.</text>
</comment>
<protein>
    <recommendedName>
        <fullName evidence="5">DUF1736 domain-containing protein</fullName>
    </recommendedName>
</protein>
<dbReference type="AlphaFoldDB" id="A0A6A0GUG3"/>
<sequence length="197" mass="22064">MWSYFWAVLGVLCKEQAITALAVCIVWDVCLTYRRLLGYDIIYVCKHSVTMMGSRPLFSEQDNPASFSTSATTRYCSLQVLLTPGTPHSRYCSLQVLLTPAQNCWLLLCPSSLSCDWQLGSVPLLRHPWSDARVLASLALGVVLLLLLKRAIQDLCTEEGRALLWSLAVMLCSFLPASNLFFPVGFVLAERLLYIPR</sequence>
<dbReference type="PANTHER" id="PTHR44227">
    <property type="match status" value="1"/>
</dbReference>
<evidence type="ECO:0000256" key="2">
    <source>
        <dbReference type="ARBA" id="ARBA00022803"/>
    </source>
</evidence>
<feature type="transmembrane region" description="Helical" evidence="4">
    <location>
        <begin position="6"/>
        <end position="27"/>
    </location>
</feature>
<dbReference type="GO" id="GO:0035269">
    <property type="term" value="P:protein O-linked glycosylation via mannose"/>
    <property type="evidence" value="ECO:0007669"/>
    <property type="project" value="TreeGrafter"/>
</dbReference>
<keyword evidence="1" id="KW-0677">Repeat</keyword>
<evidence type="ECO:0000256" key="3">
    <source>
        <dbReference type="ARBA" id="ARBA00023136"/>
    </source>
</evidence>
<keyword evidence="4" id="KW-0812">Transmembrane</keyword>
<reference evidence="6" key="1">
    <citation type="submission" date="2014-08" db="EMBL/GenBank/DDBJ databases">
        <authorList>
            <person name="Murali S."/>
            <person name="Richards S."/>
            <person name="Bandaranaike D."/>
            <person name="Bellair M."/>
            <person name="Blankenburg K."/>
            <person name="Chao H."/>
            <person name="Dinh H."/>
            <person name="Doddapaneni H."/>
            <person name="Dugan-Rocha S."/>
            <person name="Elkadiri S."/>
            <person name="Gnanaolivu R."/>
            <person name="Hughes D."/>
            <person name="Lee S."/>
            <person name="Li M."/>
            <person name="Ming W."/>
            <person name="Munidasa M."/>
            <person name="Muniz J."/>
            <person name="Nguyen L."/>
            <person name="Osuji N."/>
            <person name="Pu L.-L."/>
            <person name="Puazo M."/>
            <person name="Skinner E."/>
            <person name="Qu C."/>
            <person name="Quiroz J."/>
            <person name="Raj R."/>
            <person name="Weissenberger G."/>
            <person name="Xin Y."/>
            <person name="Zou X."/>
            <person name="Han Y."/>
            <person name="Worley K."/>
            <person name="Muzny D."/>
            <person name="Gibbs R."/>
        </authorList>
    </citation>
    <scope>NUCLEOTIDE SEQUENCE</scope>
    <source>
        <strain evidence="6">HAZT.00-mixed</strain>
        <tissue evidence="6">Whole organism</tissue>
    </source>
</reference>
<keyword evidence="2" id="KW-0802">TPR repeat</keyword>
<evidence type="ECO:0000313" key="6">
    <source>
        <dbReference type="EMBL" id="KAA0187497.1"/>
    </source>
</evidence>
<dbReference type="InterPro" id="IPR013618">
    <property type="entry name" value="TMTC_DUF1736"/>
</dbReference>
<dbReference type="GO" id="GO:0030968">
    <property type="term" value="P:endoplasmic reticulum unfolded protein response"/>
    <property type="evidence" value="ECO:0007669"/>
    <property type="project" value="TreeGrafter"/>
</dbReference>
<reference evidence="6" key="2">
    <citation type="journal article" date="2018" name="Environ. Sci. Technol.">
        <title>The Toxicogenome of Hyalella azteca: A Model for Sediment Ecotoxicology and Evolutionary Toxicology.</title>
        <authorList>
            <person name="Poynton H.C."/>
            <person name="Hasenbein S."/>
            <person name="Benoit J.B."/>
            <person name="Sepulveda M.S."/>
            <person name="Poelchau M.F."/>
            <person name="Hughes D.S.T."/>
            <person name="Murali S.C."/>
            <person name="Chen S."/>
            <person name="Glastad K.M."/>
            <person name="Goodisman M.A.D."/>
            <person name="Werren J.H."/>
            <person name="Vineis J.H."/>
            <person name="Bowen J.L."/>
            <person name="Friedrich M."/>
            <person name="Jones J."/>
            <person name="Robertson H.M."/>
            <person name="Feyereisen R."/>
            <person name="Mechler-Hickson A."/>
            <person name="Mathers N."/>
            <person name="Lee C.E."/>
            <person name="Colbourne J.K."/>
            <person name="Biales A."/>
            <person name="Johnston J.S."/>
            <person name="Wellborn G.A."/>
            <person name="Rosendale A.J."/>
            <person name="Cridge A.G."/>
            <person name="Munoz-Torres M.C."/>
            <person name="Bain P.A."/>
            <person name="Manny A.R."/>
            <person name="Major K.M."/>
            <person name="Lambert F.N."/>
            <person name="Vulpe C.D."/>
            <person name="Tuck P."/>
            <person name="Blalock B.J."/>
            <person name="Lin Y.Y."/>
            <person name="Smith M.E."/>
            <person name="Ochoa-Acuna H."/>
            <person name="Chen M.M."/>
            <person name="Childers C.P."/>
            <person name="Qu J."/>
            <person name="Dugan S."/>
            <person name="Lee S.L."/>
            <person name="Chao H."/>
            <person name="Dinh H."/>
            <person name="Han Y."/>
            <person name="Doddapaneni H."/>
            <person name="Worley K.C."/>
            <person name="Muzny D.M."/>
            <person name="Gibbs R.A."/>
            <person name="Richards S."/>
        </authorList>
    </citation>
    <scope>NUCLEOTIDE SEQUENCE</scope>
    <source>
        <strain evidence="6">HAZT.00-mixed</strain>
        <tissue evidence="6">Whole organism</tissue>
    </source>
</reference>
<dbReference type="PANTHER" id="PTHR44227:SF3">
    <property type="entry name" value="PROTEIN O-MANNOSYL-TRANSFERASE TMTC4"/>
    <property type="match status" value="1"/>
</dbReference>
<evidence type="ECO:0000259" key="5">
    <source>
        <dbReference type="Pfam" id="PF08409"/>
    </source>
</evidence>
<name>A0A6A0GUG3_HYAAZ</name>
<dbReference type="Pfam" id="PF08409">
    <property type="entry name" value="TMTC_DUF1736"/>
    <property type="match status" value="1"/>
</dbReference>
<dbReference type="InterPro" id="IPR052346">
    <property type="entry name" value="O-mannosyl-transferase_TMTC"/>
</dbReference>
<proteinExistence type="predicted"/>
<organism evidence="6">
    <name type="scientific">Hyalella azteca</name>
    <name type="common">Amphipod</name>
    <dbReference type="NCBI Taxonomy" id="294128"/>
    <lineage>
        <taxon>Eukaryota</taxon>
        <taxon>Metazoa</taxon>
        <taxon>Ecdysozoa</taxon>
        <taxon>Arthropoda</taxon>
        <taxon>Crustacea</taxon>
        <taxon>Multicrustacea</taxon>
        <taxon>Malacostraca</taxon>
        <taxon>Eumalacostraca</taxon>
        <taxon>Peracarida</taxon>
        <taxon>Amphipoda</taxon>
        <taxon>Senticaudata</taxon>
        <taxon>Talitrida</taxon>
        <taxon>Talitroidea</taxon>
        <taxon>Hyalellidae</taxon>
        <taxon>Hyalella</taxon>
    </lineage>
</organism>
<dbReference type="EMBL" id="JQDR03014865">
    <property type="protein sequence ID" value="KAA0187497.1"/>
    <property type="molecule type" value="Genomic_DNA"/>
</dbReference>
<dbReference type="Proteomes" id="UP000711488">
    <property type="component" value="Unassembled WGS sequence"/>
</dbReference>
<feature type="transmembrane region" description="Helical" evidence="4">
    <location>
        <begin position="134"/>
        <end position="152"/>
    </location>
</feature>
<evidence type="ECO:0000256" key="1">
    <source>
        <dbReference type="ARBA" id="ARBA00022737"/>
    </source>
</evidence>
<evidence type="ECO:0000256" key="4">
    <source>
        <dbReference type="SAM" id="Phobius"/>
    </source>
</evidence>
<keyword evidence="3 4" id="KW-0472">Membrane</keyword>
<dbReference type="GO" id="GO:0005783">
    <property type="term" value="C:endoplasmic reticulum"/>
    <property type="evidence" value="ECO:0007669"/>
    <property type="project" value="TreeGrafter"/>
</dbReference>
<accession>A0A6A0GUG3</accession>
<keyword evidence="4" id="KW-1133">Transmembrane helix</keyword>
<dbReference type="GO" id="GO:0000030">
    <property type="term" value="F:mannosyltransferase activity"/>
    <property type="evidence" value="ECO:0007669"/>
    <property type="project" value="TreeGrafter"/>
</dbReference>
<feature type="domain" description="DUF1736" evidence="5">
    <location>
        <begin position="94"/>
        <end position="144"/>
    </location>
</feature>
<feature type="transmembrane region" description="Helical" evidence="4">
    <location>
        <begin position="164"/>
        <end position="189"/>
    </location>
</feature>
<gene>
    <name evidence="6" type="ORF">HAZT_HAZT006561</name>
</gene>
<reference evidence="6" key="3">
    <citation type="submission" date="2019-06" db="EMBL/GenBank/DDBJ databases">
        <authorList>
            <person name="Poynton C."/>
            <person name="Hasenbein S."/>
            <person name="Benoit J.B."/>
            <person name="Sepulveda M.S."/>
            <person name="Poelchau M.F."/>
            <person name="Murali S.C."/>
            <person name="Chen S."/>
            <person name="Glastad K.M."/>
            <person name="Werren J.H."/>
            <person name="Vineis J.H."/>
            <person name="Bowen J.L."/>
            <person name="Friedrich M."/>
            <person name="Jones J."/>
            <person name="Robertson H.M."/>
            <person name="Feyereisen R."/>
            <person name="Mechler-Hickson A."/>
            <person name="Mathers N."/>
            <person name="Lee C.E."/>
            <person name="Colbourne J.K."/>
            <person name="Biales A."/>
            <person name="Johnston J.S."/>
            <person name="Wellborn G.A."/>
            <person name="Rosendale A.J."/>
            <person name="Cridge A.G."/>
            <person name="Munoz-Torres M.C."/>
            <person name="Bain P.A."/>
            <person name="Manny A.R."/>
            <person name="Major K.M."/>
            <person name="Lambert F.N."/>
            <person name="Vulpe C.D."/>
            <person name="Tuck P."/>
            <person name="Blalock B.J."/>
            <person name="Lin Y.-Y."/>
            <person name="Smith M.E."/>
            <person name="Ochoa-Acuna H."/>
            <person name="Chen M.-J.M."/>
            <person name="Childers C.P."/>
            <person name="Qu J."/>
            <person name="Dugan S."/>
            <person name="Lee S.L."/>
            <person name="Chao H."/>
            <person name="Dinh H."/>
            <person name="Han Y."/>
            <person name="Doddapaneni H."/>
            <person name="Worley K.C."/>
            <person name="Muzny D.M."/>
            <person name="Gibbs R.A."/>
            <person name="Richards S."/>
        </authorList>
    </citation>
    <scope>NUCLEOTIDE SEQUENCE</scope>
    <source>
        <strain evidence="6">HAZT.00-mixed</strain>
        <tissue evidence="6">Whole organism</tissue>
    </source>
</reference>